<evidence type="ECO:0000256" key="3">
    <source>
        <dbReference type="ARBA" id="ARBA00012663"/>
    </source>
</evidence>
<dbReference type="Gene3D" id="3.20.20.300">
    <property type="entry name" value="Glycoside hydrolase, family 3, N-terminal domain"/>
    <property type="match status" value="1"/>
</dbReference>
<dbReference type="Proteomes" id="UP000281094">
    <property type="component" value="Unassembled WGS sequence"/>
</dbReference>
<evidence type="ECO:0000313" key="8">
    <source>
        <dbReference type="Proteomes" id="UP000281094"/>
    </source>
</evidence>
<keyword evidence="8" id="KW-1185">Reference proteome</keyword>
<dbReference type="EMBL" id="RCWN01000001">
    <property type="protein sequence ID" value="RLQ88015.1"/>
    <property type="molecule type" value="Genomic_DNA"/>
</dbReference>
<dbReference type="InterPro" id="IPR050226">
    <property type="entry name" value="NagZ_Beta-hexosaminidase"/>
</dbReference>
<protein>
    <recommendedName>
        <fullName evidence="3">beta-N-acetylhexosaminidase</fullName>
        <ecNumber evidence="3">3.2.1.52</ecNumber>
    </recommendedName>
</protein>
<dbReference type="NCBIfam" id="NF003740">
    <property type="entry name" value="PRK05337.1"/>
    <property type="match status" value="1"/>
</dbReference>
<feature type="domain" description="Glycoside hydrolase family 3 N-terminal" evidence="6">
    <location>
        <begin position="31"/>
        <end position="293"/>
    </location>
</feature>
<dbReference type="InterPro" id="IPR001764">
    <property type="entry name" value="Glyco_hydro_3_N"/>
</dbReference>
<comment type="caution">
    <text evidence="7">The sequence shown here is derived from an EMBL/GenBank/DDBJ whole genome shotgun (WGS) entry which is preliminary data.</text>
</comment>
<keyword evidence="5 7" id="KW-0326">Glycosidase</keyword>
<dbReference type="AlphaFoldDB" id="A0A3L7JCH7"/>
<evidence type="ECO:0000256" key="4">
    <source>
        <dbReference type="ARBA" id="ARBA00022801"/>
    </source>
</evidence>
<dbReference type="InterPro" id="IPR036962">
    <property type="entry name" value="Glyco_hydro_3_N_sf"/>
</dbReference>
<sequence length="338" mass="36505">MTESKAMIVGAAGKALTDDEIAFFRDERPWGFIVFSRNIGGADQLTDLVASVRDCVGRPDMPVFIDQEGGRVQRLTPPLAPHYPPGAVLGRIYERDRDEGLRAAWLLARLHAFDLARYGINADCLPILDVPVAGAHDIIGDRAYGHQPEQVEAIGRAVMQGLLDGGLLPVIKHIPGHGRAGADSHVELPVVDASLDELKQDFAPFRGLNEAVMGMTAHVIYSALDADRPATTSRKVVEEIIRGEIGFDGLLMSDDLCMHAMSGSYAQRAADVFAAGCDMALHCNGELHEMIDLASRTPAVTGLIAERAERALKPLGRQDYADEGACRSEFEELTAVLA</sequence>
<dbReference type="PANTHER" id="PTHR30480:SF13">
    <property type="entry name" value="BETA-HEXOSAMINIDASE"/>
    <property type="match status" value="1"/>
</dbReference>
<evidence type="ECO:0000256" key="1">
    <source>
        <dbReference type="ARBA" id="ARBA00001231"/>
    </source>
</evidence>
<reference evidence="7 8" key="1">
    <citation type="submission" date="2018-10" db="EMBL/GenBank/DDBJ databases">
        <title>Notoacmeibacter sp. M2BS9Y-3-1, whole genome shotgun sequence.</title>
        <authorList>
            <person name="Tuo L."/>
        </authorList>
    </citation>
    <scope>NUCLEOTIDE SEQUENCE [LARGE SCALE GENOMIC DNA]</scope>
    <source>
        <strain evidence="7 8">M2BS9Y-3-1</strain>
    </source>
</reference>
<dbReference type="InterPro" id="IPR017853">
    <property type="entry name" value="GH"/>
</dbReference>
<name>A0A3L7JCH7_9HYPH</name>
<comment type="similarity">
    <text evidence="2">Belongs to the glycosyl hydrolase 3 family.</text>
</comment>
<dbReference type="Pfam" id="PF00933">
    <property type="entry name" value="Glyco_hydro_3"/>
    <property type="match status" value="1"/>
</dbReference>
<keyword evidence="4 7" id="KW-0378">Hydrolase</keyword>
<evidence type="ECO:0000259" key="6">
    <source>
        <dbReference type="Pfam" id="PF00933"/>
    </source>
</evidence>
<dbReference type="PANTHER" id="PTHR30480">
    <property type="entry name" value="BETA-HEXOSAMINIDASE-RELATED"/>
    <property type="match status" value="1"/>
</dbReference>
<evidence type="ECO:0000256" key="5">
    <source>
        <dbReference type="ARBA" id="ARBA00023295"/>
    </source>
</evidence>
<organism evidence="7 8">
    <name type="scientific">Notoacmeibacter ruber</name>
    <dbReference type="NCBI Taxonomy" id="2670375"/>
    <lineage>
        <taxon>Bacteria</taxon>
        <taxon>Pseudomonadati</taxon>
        <taxon>Pseudomonadota</taxon>
        <taxon>Alphaproteobacteria</taxon>
        <taxon>Hyphomicrobiales</taxon>
        <taxon>Notoacmeibacteraceae</taxon>
        <taxon>Notoacmeibacter</taxon>
    </lineage>
</organism>
<dbReference type="RefSeq" id="WP_121644979.1">
    <property type="nucleotide sequence ID" value="NZ_RCWN01000001.1"/>
</dbReference>
<gene>
    <name evidence="7" type="ORF">D8780_07125</name>
</gene>
<accession>A0A3L7JCH7</accession>
<evidence type="ECO:0000256" key="2">
    <source>
        <dbReference type="ARBA" id="ARBA00005336"/>
    </source>
</evidence>
<dbReference type="GO" id="GO:0004563">
    <property type="term" value="F:beta-N-acetylhexosaminidase activity"/>
    <property type="evidence" value="ECO:0007669"/>
    <property type="project" value="UniProtKB-EC"/>
</dbReference>
<dbReference type="GO" id="GO:0005975">
    <property type="term" value="P:carbohydrate metabolic process"/>
    <property type="evidence" value="ECO:0007669"/>
    <property type="project" value="InterPro"/>
</dbReference>
<dbReference type="EC" id="3.2.1.52" evidence="3"/>
<evidence type="ECO:0000313" key="7">
    <source>
        <dbReference type="EMBL" id="RLQ88015.1"/>
    </source>
</evidence>
<dbReference type="SUPFAM" id="SSF51445">
    <property type="entry name" value="(Trans)glycosidases"/>
    <property type="match status" value="1"/>
</dbReference>
<proteinExistence type="inferred from homology"/>
<dbReference type="GO" id="GO:0009254">
    <property type="term" value="P:peptidoglycan turnover"/>
    <property type="evidence" value="ECO:0007669"/>
    <property type="project" value="TreeGrafter"/>
</dbReference>
<comment type="catalytic activity">
    <reaction evidence="1">
        <text>Hydrolysis of terminal non-reducing N-acetyl-D-hexosamine residues in N-acetyl-beta-D-hexosaminides.</text>
        <dbReference type="EC" id="3.2.1.52"/>
    </reaction>
</comment>